<gene>
    <name evidence="1" type="ORF">S01H1_08545</name>
</gene>
<accession>X0S8A1</accession>
<protein>
    <submittedName>
        <fullName evidence="1">Uncharacterized protein</fullName>
    </submittedName>
</protein>
<organism evidence="1">
    <name type="scientific">marine sediment metagenome</name>
    <dbReference type="NCBI Taxonomy" id="412755"/>
    <lineage>
        <taxon>unclassified sequences</taxon>
        <taxon>metagenomes</taxon>
        <taxon>ecological metagenomes</taxon>
    </lineage>
</organism>
<comment type="caution">
    <text evidence="1">The sequence shown here is derived from an EMBL/GenBank/DDBJ whole genome shotgun (WGS) entry which is preliminary data.</text>
</comment>
<dbReference type="AlphaFoldDB" id="X0S8A1"/>
<sequence length="42" mass="4695">MSGTARISTEGFRVLMRLIEGNEDFRQRLLSDDPSQALVLDG</sequence>
<proteinExistence type="predicted"/>
<reference evidence="1" key="1">
    <citation type="journal article" date="2014" name="Front. Microbiol.">
        <title>High frequency of phylogenetically diverse reductive dehalogenase-homologous genes in deep subseafloor sedimentary metagenomes.</title>
        <authorList>
            <person name="Kawai M."/>
            <person name="Futagami T."/>
            <person name="Toyoda A."/>
            <person name="Takaki Y."/>
            <person name="Nishi S."/>
            <person name="Hori S."/>
            <person name="Arai W."/>
            <person name="Tsubouchi T."/>
            <person name="Morono Y."/>
            <person name="Uchiyama I."/>
            <person name="Ito T."/>
            <person name="Fujiyama A."/>
            <person name="Inagaki F."/>
            <person name="Takami H."/>
        </authorList>
    </citation>
    <scope>NUCLEOTIDE SEQUENCE</scope>
    <source>
        <strain evidence="1">Expedition CK06-06</strain>
    </source>
</reference>
<evidence type="ECO:0000313" key="1">
    <source>
        <dbReference type="EMBL" id="GAF77268.1"/>
    </source>
</evidence>
<feature type="non-terminal residue" evidence="1">
    <location>
        <position position="42"/>
    </location>
</feature>
<name>X0S8A1_9ZZZZ</name>
<dbReference type="EMBL" id="BARS01004378">
    <property type="protein sequence ID" value="GAF77268.1"/>
    <property type="molecule type" value="Genomic_DNA"/>
</dbReference>